<protein>
    <recommendedName>
        <fullName evidence="3">CHAT domain-containing protein</fullName>
    </recommendedName>
</protein>
<evidence type="ECO:0008006" key="3">
    <source>
        <dbReference type="Google" id="ProtNLM"/>
    </source>
</evidence>
<organism evidence="1 2">
    <name type="scientific">Olivibacter ginsenosidimutans</name>
    <dbReference type="NCBI Taxonomy" id="1176537"/>
    <lineage>
        <taxon>Bacteria</taxon>
        <taxon>Pseudomonadati</taxon>
        <taxon>Bacteroidota</taxon>
        <taxon>Sphingobacteriia</taxon>
        <taxon>Sphingobacteriales</taxon>
        <taxon>Sphingobacteriaceae</taxon>
        <taxon>Olivibacter</taxon>
    </lineage>
</organism>
<dbReference type="Proteomes" id="UP001501411">
    <property type="component" value="Unassembled WGS sequence"/>
</dbReference>
<evidence type="ECO:0000313" key="1">
    <source>
        <dbReference type="EMBL" id="GAA4789810.1"/>
    </source>
</evidence>
<gene>
    <name evidence="1" type="ORF">GCM10023231_17220</name>
</gene>
<dbReference type="EMBL" id="BAABIQ010000021">
    <property type="protein sequence ID" value="GAA4789810.1"/>
    <property type="molecule type" value="Genomic_DNA"/>
</dbReference>
<comment type="caution">
    <text evidence="1">The sequence shown here is derived from an EMBL/GenBank/DDBJ whole genome shotgun (WGS) entry which is preliminary data.</text>
</comment>
<keyword evidence="2" id="KW-1185">Reference proteome</keyword>
<reference evidence="2" key="1">
    <citation type="journal article" date="2019" name="Int. J. Syst. Evol. Microbiol.">
        <title>The Global Catalogue of Microorganisms (GCM) 10K type strain sequencing project: providing services to taxonomists for standard genome sequencing and annotation.</title>
        <authorList>
            <consortium name="The Broad Institute Genomics Platform"/>
            <consortium name="The Broad Institute Genome Sequencing Center for Infectious Disease"/>
            <person name="Wu L."/>
            <person name="Ma J."/>
        </authorList>
    </citation>
    <scope>NUCLEOTIDE SEQUENCE [LARGE SCALE GENOMIC DNA]</scope>
    <source>
        <strain evidence="2">JCM 18200</strain>
    </source>
</reference>
<sequence length="264" mass="30397">MEKSIEVNLPINCVIVIQSLLPNESQTGKQLYDDIIKRRCSQHELNSGIVNVKNKDEFLNLASTLLEKLQPESAKPLLHFEVHGCEEGLQLASGEIVGWDEVGSCTRSINEYLGNTLFISLATCKGAHILKSIDPTIRAPFWGILGPKQDISHEEVVNDFNGFYDELLNSFDLQKAIDILNDFNPSAVYVWMTSEFVFDEFLVPMIKKKLETKIERFKRLFPDSKNAYPLMNRKERRQQLKSNIKQHSREKFVKDCRNTFLFLK</sequence>
<accession>A0ABP9B6D1</accession>
<dbReference type="RefSeq" id="WP_345231362.1">
    <property type="nucleotide sequence ID" value="NZ_BAABIQ010000021.1"/>
</dbReference>
<name>A0ABP9B6D1_9SPHI</name>
<evidence type="ECO:0000313" key="2">
    <source>
        <dbReference type="Proteomes" id="UP001501411"/>
    </source>
</evidence>
<proteinExistence type="predicted"/>